<dbReference type="SUPFAM" id="SSF52833">
    <property type="entry name" value="Thioredoxin-like"/>
    <property type="match status" value="1"/>
</dbReference>
<dbReference type="GeneID" id="70241359"/>
<evidence type="ECO:0000259" key="2">
    <source>
        <dbReference type="PROSITE" id="PS50404"/>
    </source>
</evidence>
<dbReference type="Proteomes" id="UP001201262">
    <property type="component" value="Unassembled WGS sequence"/>
</dbReference>
<feature type="domain" description="GST N-terminal" evidence="2">
    <location>
        <begin position="9"/>
        <end position="96"/>
    </location>
</feature>
<evidence type="ECO:0000313" key="3">
    <source>
        <dbReference type="EMBL" id="KAH8699207.1"/>
    </source>
</evidence>
<gene>
    <name evidence="3" type="ORF">BGW36DRAFT_294224</name>
</gene>
<dbReference type="Pfam" id="PF02798">
    <property type="entry name" value="GST_N"/>
    <property type="match status" value="1"/>
</dbReference>
<sequence length="264" mass="29596">MAATTSSSDVKVTLYWLEQSRAQSILWVLEALSVPYQLKTFKRGPDMLAPEELKAIHPLGKSPVISVERPEFPKPLVLAESGAIVEYLVDHFGGEEKGIVPKRYASEEDKAKGIETEEWLRYRFYLHYIEGSLMPQLVTSLIIDGVRNAPVPFFVKPITRIVASRIQSTWLDKQFAVHFPFLEQQLETVPGTTETQKGGICGPKFNAADMLMSFPIIAATGRGVFTKEEYPEIVAYAGRLQKDEGYQNAAKKIEEIEGRFVASL</sequence>
<dbReference type="Gene3D" id="3.40.30.10">
    <property type="entry name" value="Glutaredoxin"/>
    <property type="match status" value="1"/>
</dbReference>
<dbReference type="Gene3D" id="1.20.1050.10">
    <property type="match status" value="1"/>
</dbReference>
<dbReference type="InterPro" id="IPR040079">
    <property type="entry name" value="Glutathione_S-Trfase"/>
</dbReference>
<proteinExistence type="inferred from homology"/>
<comment type="similarity">
    <text evidence="1">Belongs to the GST superfamily.</text>
</comment>
<dbReference type="AlphaFoldDB" id="A0AAD4PXD1"/>
<keyword evidence="4" id="KW-1185">Reference proteome</keyword>
<organism evidence="3 4">
    <name type="scientific">Talaromyces proteolyticus</name>
    <dbReference type="NCBI Taxonomy" id="1131652"/>
    <lineage>
        <taxon>Eukaryota</taxon>
        <taxon>Fungi</taxon>
        <taxon>Dikarya</taxon>
        <taxon>Ascomycota</taxon>
        <taxon>Pezizomycotina</taxon>
        <taxon>Eurotiomycetes</taxon>
        <taxon>Eurotiomycetidae</taxon>
        <taxon>Eurotiales</taxon>
        <taxon>Trichocomaceae</taxon>
        <taxon>Talaromyces</taxon>
        <taxon>Talaromyces sect. Bacilispori</taxon>
    </lineage>
</organism>
<dbReference type="SFLD" id="SFLDS00019">
    <property type="entry name" value="Glutathione_Transferase_(cytos"/>
    <property type="match status" value="1"/>
</dbReference>
<dbReference type="PROSITE" id="PS50404">
    <property type="entry name" value="GST_NTER"/>
    <property type="match status" value="1"/>
</dbReference>
<dbReference type="SUPFAM" id="SSF47616">
    <property type="entry name" value="GST C-terminal domain-like"/>
    <property type="match status" value="1"/>
</dbReference>
<dbReference type="InterPro" id="IPR036282">
    <property type="entry name" value="Glutathione-S-Trfase_C_sf"/>
</dbReference>
<comment type="caution">
    <text evidence="3">The sequence shown here is derived from an EMBL/GenBank/DDBJ whole genome shotgun (WGS) entry which is preliminary data.</text>
</comment>
<dbReference type="InterPro" id="IPR036249">
    <property type="entry name" value="Thioredoxin-like_sf"/>
</dbReference>
<protein>
    <submittedName>
        <fullName evidence="3">Glutathione S-transferase</fullName>
    </submittedName>
</protein>
<reference evidence="3" key="1">
    <citation type="submission" date="2021-12" db="EMBL/GenBank/DDBJ databases">
        <title>Convergent genome expansion in fungi linked to evolution of root-endophyte symbiosis.</title>
        <authorList>
            <consortium name="DOE Joint Genome Institute"/>
            <person name="Ke Y.-H."/>
            <person name="Bonito G."/>
            <person name="Liao H.-L."/>
            <person name="Looney B."/>
            <person name="Rojas-Flechas A."/>
            <person name="Nash J."/>
            <person name="Hameed K."/>
            <person name="Schadt C."/>
            <person name="Martin F."/>
            <person name="Crous P.W."/>
            <person name="Miettinen O."/>
            <person name="Magnuson J.K."/>
            <person name="Labbe J."/>
            <person name="Jacobson D."/>
            <person name="Doktycz M.J."/>
            <person name="Veneault-Fourrey C."/>
            <person name="Kuo A."/>
            <person name="Mondo S."/>
            <person name="Calhoun S."/>
            <person name="Riley R."/>
            <person name="Ohm R."/>
            <person name="LaButti K."/>
            <person name="Andreopoulos B."/>
            <person name="Pangilinan J."/>
            <person name="Nolan M."/>
            <person name="Tritt A."/>
            <person name="Clum A."/>
            <person name="Lipzen A."/>
            <person name="Daum C."/>
            <person name="Barry K."/>
            <person name="Grigoriev I.V."/>
            <person name="Vilgalys R."/>
        </authorList>
    </citation>
    <scope>NUCLEOTIDE SEQUENCE</scope>
    <source>
        <strain evidence="3">PMI_201</strain>
    </source>
</reference>
<dbReference type="InterPro" id="IPR004045">
    <property type="entry name" value="Glutathione_S-Trfase_N"/>
</dbReference>
<accession>A0AAD4PXD1</accession>
<evidence type="ECO:0000313" key="4">
    <source>
        <dbReference type="Proteomes" id="UP001201262"/>
    </source>
</evidence>
<dbReference type="RefSeq" id="XP_046073671.1">
    <property type="nucleotide sequence ID" value="XM_046211072.1"/>
</dbReference>
<name>A0AAD4PXD1_9EURO</name>
<dbReference type="PANTHER" id="PTHR44051">
    <property type="entry name" value="GLUTATHIONE S-TRANSFERASE-RELATED"/>
    <property type="match status" value="1"/>
</dbReference>
<evidence type="ECO:0000256" key="1">
    <source>
        <dbReference type="ARBA" id="ARBA00007409"/>
    </source>
</evidence>
<dbReference type="PANTHER" id="PTHR44051:SF9">
    <property type="entry name" value="GLUTATHIONE S-TRANSFERASE 1"/>
    <property type="match status" value="1"/>
</dbReference>
<dbReference type="EMBL" id="JAJTJA010000005">
    <property type="protein sequence ID" value="KAH8699207.1"/>
    <property type="molecule type" value="Genomic_DNA"/>
</dbReference>
<dbReference type="CDD" id="cd03046">
    <property type="entry name" value="GST_N_GTT1_like"/>
    <property type="match status" value="1"/>
</dbReference>
<dbReference type="SFLD" id="SFLDG00358">
    <property type="entry name" value="Main_(cytGST)"/>
    <property type="match status" value="1"/>
</dbReference>